<dbReference type="AlphaFoldDB" id="A0A0C2WUZ3"/>
<evidence type="ECO:0000313" key="1">
    <source>
        <dbReference type="EMBL" id="KIL65562.1"/>
    </source>
</evidence>
<accession>A0A0C2WUZ3</accession>
<dbReference type="InParanoid" id="A0A0C2WUZ3"/>
<name>A0A0C2WUZ3_AMAMK</name>
<proteinExistence type="predicted"/>
<dbReference type="EMBL" id="KN818241">
    <property type="protein sequence ID" value="KIL65562.1"/>
    <property type="molecule type" value="Genomic_DNA"/>
</dbReference>
<organism evidence="1 2">
    <name type="scientific">Amanita muscaria (strain Koide BX008)</name>
    <dbReference type="NCBI Taxonomy" id="946122"/>
    <lineage>
        <taxon>Eukaryota</taxon>
        <taxon>Fungi</taxon>
        <taxon>Dikarya</taxon>
        <taxon>Basidiomycota</taxon>
        <taxon>Agaricomycotina</taxon>
        <taxon>Agaricomycetes</taxon>
        <taxon>Agaricomycetidae</taxon>
        <taxon>Agaricales</taxon>
        <taxon>Pluteineae</taxon>
        <taxon>Amanitaceae</taxon>
        <taxon>Amanita</taxon>
    </lineage>
</organism>
<dbReference type="Proteomes" id="UP000054549">
    <property type="component" value="Unassembled WGS sequence"/>
</dbReference>
<dbReference type="HOGENOM" id="CLU_166304_0_0_1"/>
<sequence length="111" mass="12586">MSTGTVAIAMVKRQIMIVQAARQHTKQERYLDVHTYAPFGERVFLASNVPDARISSSDILAVLSSPLKDQACALSQGMLELSQQGFSEYIKLSERHQKKYERMWSVWTASH</sequence>
<keyword evidence="2" id="KW-1185">Reference proteome</keyword>
<protein>
    <submittedName>
        <fullName evidence="1">Uncharacterized protein</fullName>
    </submittedName>
</protein>
<gene>
    <name evidence="1" type="ORF">M378DRAFT_76716</name>
</gene>
<reference evidence="1 2" key="1">
    <citation type="submission" date="2014-04" db="EMBL/GenBank/DDBJ databases">
        <title>Evolutionary Origins and Diversification of the Mycorrhizal Mutualists.</title>
        <authorList>
            <consortium name="DOE Joint Genome Institute"/>
            <consortium name="Mycorrhizal Genomics Consortium"/>
            <person name="Kohler A."/>
            <person name="Kuo A."/>
            <person name="Nagy L.G."/>
            <person name="Floudas D."/>
            <person name="Copeland A."/>
            <person name="Barry K.W."/>
            <person name="Cichocki N."/>
            <person name="Veneault-Fourrey C."/>
            <person name="LaButti K."/>
            <person name="Lindquist E.A."/>
            <person name="Lipzen A."/>
            <person name="Lundell T."/>
            <person name="Morin E."/>
            <person name="Murat C."/>
            <person name="Riley R."/>
            <person name="Ohm R."/>
            <person name="Sun H."/>
            <person name="Tunlid A."/>
            <person name="Henrissat B."/>
            <person name="Grigoriev I.V."/>
            <person name="Hibbett D.S."/>
            <person name="Martin F."/>
        </authorList>
    </citation>
    <scope>NUCLEOTIDE SEQUENCE [LARGE SCALE GENOMIC DNA]</scope>
    <source>
        <strain evidence="1 2">Koide BX008</strain>
    </source>
</reference>
<evidence type="ECO:0000313" key="2">
    <source>
        <dbReference type="Proteomes" id="UP000054549"/>
    </source>
</evidence>
<dbReference type="OrthoDB" id="3212455at2759"/>